<dbReference type="InterPro" id="IPR023214">
    <property type="entry name" value="HAD_sf"/>
</dbReference>
<dbReference type="NCBIfam" id="NF008087">
    <property type="entry name" value="PRK10826.1"/>
    <property type="match status" value="1"/>
</dbReference>
<dbReference type="Pfam" id="PF00702">
    <property type="entry name" value="Hydrolase"/>
    <property type="match status" value="1"/>
</dbReference>
<evidence type="ECO:0000256" key="5">
    <source>
        <dbReference type="ARBA" id="ARBA00022842"/>
    </source>
</evidence>
<dbReference type="PANTHER" id="PTHR46193:SF18">
    <property type="entry name" value="HEXITOL PHOSPHATASE B"/>
    <property type="match status" value="1"/>
</dbReference>
<evidence type="ECO:0000256" key="2">
    <source>
        <dbReference type="ARBA" id="ARBA00006171"/>
    </source>
</evidence>
<dbReference type="AlphaFoldDB" id="A0A1F6P9C2"/>
<evidence type="ECO:0000256" key="1">
    <source>
        <dbReference type="ARBA" id="ARBA00001946"/>
    </source>
</evidence>
<evidence type="ECO:0000313" key="8">
    <source>
        <dbReference type="Proteomes" id="UP000176634"/>
    </source>
</evidence>
<keyword evidence="3" id="KW-0479">Metal-binding</keyword>
<dbReference type="InterPro" id="IPR036412">
    <property type="entry name" value="HAD-like_sf"/>
</dbReference>
<dbReference type="InterPro" id="IPR006439">
    <property type="entry name" value="HAD-SF_hydro_IA"/>
</dbReference>
<evidence type="ECO:0000313" key="7">
    <source>
        <dbReference type="EMBL" id="OGH92771.1"/>
    </source>
</evidence>
<evidence type="ECO:0000256" key="3">
    <source>
        <dbReference type="ARBA" id="ARBA00022723"/>
    </source>
</evidence>
<dbReference type="NCBIfam" id="TIGR01509">
    <property type="entry name" value="HAD-SF-IA-v3"/>
    <property type="match status" value="1"/>
</dbReference>
<evidence type="ECO:0000256" key="6">
    <source>
        <dbReference type="ARBA" id="ARBA00023277"/>
    </source>
</evidence>
<dbReference type="SFLD" id="SFLDG01129">
    <property type="entry name" value="C1.5:_HAD__Beta-PGM__Phosphata"/>
    <property type="match status" value="1"/>
</dbReference>
<organism evidence="7 8">
    <name type="scientific">Candidatus Magasanikbacteria bacterium RIFOXYD1_FULL_40_23</name>
    <dbReference type="NCBI Taxonomy" id="1798705"/>
    <lineage>
        <taxon>Bacteria</taxon>
        <taxon>Candidatus Magasanikiibacteriota</taxon>
    </lineage>
</organism>
<keyword evidence="5" id="KW-0460">Magnesium</keyword>
<reference evidence="7 8" key="1">
    <citation type="journal article" date="2016" name="Nat. Commun.">
        <title>Thousands of microbial genomes shed light on interconnected biogeochemical processes in an aquifer system.</title>
        <authorList>
            <person name="Anantharaman K."/>
            <person name="Brown C.T."/>
            <person name="Hug L.A."/>
            <person name="Sharon I."/>
            <person name="Castelle C.J."/>
            <person name="Probst A.J."/>
            <person name="Thomas B.C."/>
            <person name="Singh A."/>
            <person name="Wilkins M.J."/>
            <person name="Karaoz U."/>
            <person name="Brodie E.L."/>
            <person name="Williams K.H."/>
            <person name="Hubbard S.S."/>
            <person name="Banfield J.F."/>
        </authorList>
    </citation>
    <scope>NUCLEOTIDE SEQUENCE [LARGE SCALE GENOMIC DNA]</scope>
</reference>
<dbReference type="STRING" id="1798705.A2563_03830"/>
<comment type="cofactor">
    <cofactor evidence="1">
        <name>Mg(2+)</name>
        <dbReference type="ChEBI" id="CHEBI:18420"/>
    </cofactor>
</comment>
<comment type="caution">
    <text evidence="7">The sequence shown here is derived from an EMBL/GenBank/DDBJ whole genome shotgun (WGS) entry which is preliminary data.</text>
</comment>
<dbReference type="InterPro" id="IPR051600">
    <property type="entry name" value="Beta-PGM-like"/>
</dbReference>
<gene>
    <name evidence="7" type="ORF">A2563_03830</name>
</gene>
<keyword evidence="6" id="KW-0119">Carbohydrate metabolism</keyword>
<dbReference type="PANTHER" id="PTHR46193">
    <property type="entry name" value="6-PHOSPHOGLUCONATE PHOSPHATASE"/>
    <property type="match status" value="1"/>
</dbReference>
<dbReference type="Proteomes" id="UP000176634">
    <property type="component" value="Unassembled WGS sequence"/>
</dbReference>
<keyword evidence="4" id="KW-0378">Hydrolase</keyword>
<dbReference type="GO" id="GO:0046872">
    <property type="term" value="F:metal ion binding"/>
    <property type="evidence" value="ECO:0007669"/>
    <property type="project" value="UniProtKB-KW"/>
</dbReference>
<dbReference type="EMBL" id="MFRA01000005">
    <property type="protein sequence ID" value="OGH92771.1"/>
    <property type="molecule type" value="Genomic_DNA"/>
</dbReference>
<dbReference type="Gene3D" id="1.10.150.240">
    <property type="entry name" value="Putative phosphatase, domain 2"/>
    <property type="match status" value="1"/>
</dbReference>
<dbReference type="Gene3D" id="3.40.50.1000">
    <property type="entry name" value="HAD superfamily/HAD-like"/>
    <property type="match status" value="1"/>
</dbReference>
<sequence length="218" mass="24231">MIKAVIYDMDGVLIDSEPFWRQAEVESFKSVGVFITEEMCYQTTGLRIDEVVAFWYQKMPWEGVSQSEVADLILKNVIELVEKKGQAKEGVLESLEFIKKQNVKLALASSSALVLIKTVIAKLGIQNYFEIVHSAEFESYGKPHPDVYLTAAKKLDIEPRFCVAIEDSVNGIISAKAAKMKCVAVPENGQEGDRRLGIADAVISSLNGINDSLWEKLI</sequence>
<name>A0A1F6P9C2_9BACT</name>
<dbReference type="InterPro" id="IPR023198">
    <property type="entry name" value="PGP-like_dom2"/>
</dbReference>
<evidence type="ECO:0000256" key="4">
    <source>
        <dbReference type="ARBA" id="ARBA00022801"/>
    </source>
</evidence>
<dbReference type="SFLD" id="SFLDS00003">
    <property type="entry name" value="Haloacid_Dehalogenase"/>
    <property type="match status" value="1"/>
</dbReference>
<dbReference type="SUPFAM" id="SSF56784">
    <property type="entry name" value="HAD-like"/>
    <property type="match status" value="1"/>
</dbReference>
<dbReference type="FunFam" id="3.40.50.1000:FF:000036">
    <property type="entry name" value="HAD family hydrolase"/>
    <property type="match status" value="1"/>
</dbReference>
<protein>
    <submittedName>
        <fullName evidence="7">2-deoxyglucose-6-phosphatase</fullName>
    </submittedName>
</protein>
<dbReference type="SFLD" id="SFLDG01135">
    <property type="entry name" value="C1.5.6:_HAD__Beta-PGM__Phospha"/>
    <property type="match status" value="1"/>
</dbReference>
<proteinExistence type="inferred from homology"/>
<accession>A0A1F6P9C2</accession>
<comment type="similarity">
    <text evidence="2">Belongs to the HAD-like hydrolase superfamily. CbbY/CbbZ/Gph/YieH family.</text>
</comment>
<dbReference type="GO" id="GO:0016787">
    <property type="term" value="F:hydrolase activity"/>
    <property type="evidence" value="ECO:0007669"/>
    <property type="project" value="UniProtKB-KW"/>
</dbReference>
<dbReference type="PRINTS" id="PR00413">
    <property type="entry name" value="HADHALOGNASE"/>
</dbReference>